<comment type="similarity">
    <text evidence="2">Belongs to the ABC transporter superfamily. ABCG family. PDR (TC 3.A.1.205) subfamily.</text>
</comment>
<evidence type="ECO:0000256" key="5">
    <source>
        <dbReference type="ARBA" id="ARBA00022737"/>
    </source>
</evidence>
<keyword evidence="3" id="KW-0813">Transport</keyword>
<comment type="caution">
    <text evidence="13">The sequence shown here is derived from an EMBL/GenBank/DDBJ whole genome shotgun (WGS) entry which is preliminary data.</text>
</comment>
<evidence type="ECO:0000256" key="8">
    <source>
        <dbReference type="ARBA" id="ARBA00022989"/>
    </source>
</evidence>
<evidence type="ECO:0000256" key="3">
    <source>
        <dbReference type="ARBA" id="ARBA00022448"/>
    </source>
</evidence>
<reference evidence="13" key="2">
    <citation type="submission" date="2023-02" db="EMBL/GenBank/DDBJ databases">
        <authorList>
            <person name="Swenson N.G."/>
            <person name="Wegrzyn J.L."/>
            <person name="Mcevoy S.L."/>
        </authorList>
    </citation>
    <scope>NUCLEOTIDE SEQUENCE</scope>
    <source>
        <strain evidence="13">91603</strain>
        <tissue evidence="13">Leaf</tissue>
    </source>
</reference>
<feature type="transmembrane region" description="Helical" evidence="11">
    <location>
        <begin position="1164"/>
        <end position="1186"/>
    </location>
</feature>
<dbReference type="InterPro" id="IPR003439">
    <property type="entry name" value="ABC_transporter-like_ATP-bd"/>
</dbReference>
<dbReference type="GO" id="GO:0016887">
    <property type="term" value="F:ATP hydrolysis activity"/>
    <property type="evidence" value="ECO:0007669"/>
    <property type="project" value="InterPro"/>
</dbReference>
<dbReference type="PANTHER" id="PTHR19241">
    <property type="entry name" value="ATP-BINDING CASSETTE TRANSPORTER"/>
    <property type="match status" value="1"/>
</dbReference>
<dbReference type="Pfam" id="PF00005">
    <property type="entry name" value="ABC_tran"/>
    <property type="match status" value="2"/>
</dbReference>
<keyword evidence="8 11" id="KW-1133">Transmembrane helix</keyword>
<feature type="compositionally biased region" description="Acidic residues" evidence="10">
    <location>
        <begin position="52"/>
        <end position="61"/>
    </location>
</feature>
<dbReference type="SMART" id="SM00382">
    <property type="entry name" value="AAA"/>
    <property type="match status" value="2"/>
</dbReference>
<feature type="transmembrane region" description="Helical" evidence="11">
    <location>
        <begin position="1079"/>
        <end position="1105"/>
    </location>
</feature>
<feature type="transmembrane region" description="Helical" evidence="11">
    <location>
        <begin position="469"/>
        <end position="490"/>
    </location>
</feature>
<evidence type="ECO:0000256" key="2">
    <source>
        <dbReference type="ARBA" id="ARBA00006012"/>
    </source>
</evidence>
<dbReference type="GO" id="GO:0140359">
    <property type="term" value="F:ABC-type transporter activity"/>
    <property type="evidence" value="ECO:0007669"/>
    <property type="project" value="InterPro"/>
</dbReference>
<evidence type="ECO:0000256" key="1">
    <source>
        <dbReference type="ARBA" id="ARBA00004141"/>
    </source>
</evidence>
<dbReference type="InterPro" id="IPR013525">
    <property type="entry name" value="ABC2_TM"/>
</dbReference>
<feature type="compositionally biased region" description="Low complexity" evidence="10">
    <location>
        <begin position="42"/>
        <end position="51"/>
    </location>
</feature>
<keyword evidence="14" id="KW-1185">Reference proteome</keyword>
<evidence type="ECO:0000256" key="6">
    <source>
        <dbReference type="ARBA" id="ARBA00022741"/>
    </source>
</evidence>
<accession>A0AAD5NG95</accession>
<dbReference type="InterPro" id="IPR003593">
    <property type="entry name" value="AAA+_ATPase"/>
</dbReference>
<proteinExistence type="inferred from homology"/>
<dbReference type="Pfam" id="PF01061">
    <property type="entry name" value="ABC2_membrane"/>
    <property type="match status" value="2"/>
</dbReference>
<dbReference type="CDD" id="cd03232">
    <property type="entry name" value="ABCG_PDR_domain2"/>
    <property type="match status" value="1"/>
</dbReference>
<evidence type="ECO:0000256" key="11">
    <source>
        <dbReference type="SAM" id="Phobius"/>
    </source>
</evidence>
<dbReference type="FunFam" id="3.40.50.300:FF:000179">
    <property type="entry name" value="ABC transporter G family member 34"/>
    <property type="match status" value="1"/>
</dbReference>
<evidence type="ECO:0000313" key="14">
    <source>
        <dbReference type="Proteomes" id="UP001064489"/>
    </source>
</evidence>
<dbReference type="SUPFAM" id="SSF52540">
    <property type="entry name" value="P-loop containing nucleoside triphosphate hydrolases"/>
    <property type="match status" value="2"/>
</dbReference>
<keyword evidence="6" id="KW-0547">Nucleotide-binding</keyword>
<sequence length="1303" mass="147173">MAEIGERNGMIISSSFHDQQPQHASSFTNAAYAAAAATASSASSSDNANLTTEEEENYDNGIDDDHQLQLWAAIERLPTFTRLRTSLVDHKILNDQKREEAVGKTLIDVTKLRALERRVLVEKLVTKIEDDNRLLLQKLKQRIEKLTLLLGSPGCGKTTLLQALAGRLNQSLQVTGEISYNGYKFNEFVPQKTSTYISQNDLHISEMTVRETLDFSARCQGIGSRGEIMKEVSRREKQAGIIPEADLDTYMKILGLDICADTIVGDAMNRGISGGQKRRLTTGEMIIGPTRVLFMDEISNGLDSSTTFQIVTCLQQSAHITDSTVLVSLLQPAPETFNLFDDIILMAERKIVYQGPRSNVLEFFEHCGFKCPPRKGVADFLQEVVSKKDQAQYWYHRHLPYSYVSVDMFIDEFKEFHLGQRLDDRLSRPFNKSECHKNSLSFSIYSLSKWELFKACLSREWLLMKRNSVFHVVKSAQLVVIALITISVFIHGQNKIDAIHANYYMDSLFYALVRLMTNGLSELSLMVTRLPILYKQRDFYFYPAWACSIPSIILKVPFSLLDAFLWTALTYYVIGYSPEPERFFCHFLLLFFLHQASTSLFRLIASAVRNPPLAASCGLLASLLAFLLGGFLIPYASLPAWLKWGFWISPLTYAEIGISVNEFLSPRWQKVLSSNTTLGHQVLKNRGLNFGEYFYWVSIAALFGFWIIFNIGFTLALTYLKSQGSSRTVISHEQLSYLEGKDNFSNVTEGKESCSIDIIERPEETKATGMVLPFEPITLTFENIQYFIDASKKSKDQGLPQKRLQLLQDITGAFRPGVLTALMGVSGAGKTTLMDVLSGRKTSGNIEGEVRVRGYPKVQDTYARVSGYCEQTDTHSPQITVEESVIFSAWLRLPTHIDRHTKSAFVQEVLQLIELDEIKDALVGIPDISGISHEQRKRLTIAVELVSNPSIIFMDEPTTGLDARAAAIVMRVVKNIVQTMRTVVCTIHQPSIDIFEAFDELILMKGGGQMIYSGELGQHSSKLIEYFEGISGVPKIEEMYNPATWMLEVTGPSTEAQLGLDFAHLYKMSSLCQDNELDFLMVLGAMYIFVQVMGISNSSSVIPFIATERTIVYRERFAGMYSSWAYSSAQVIIEIPYSFLQALLFSTITYPAINFYWSAHKVFLYFYTMFCTMLFFNYFGMMLVALTPSYQAASIFASFCHTMLNLFAGFLIPGPKIPKWWIWAYWICPPAWSLNCFITSQYGDIKKEITVHGEPIAISVFLESNYGYQYKDLPVVATVLLAFPFFFAAAFAYAISKLNFQKR</sequence>
<feature type="domain" description="ABC transporter" evidence="12">
    <location>
        <begin position="119"/>
        <end position="373"/>
    </location>
</feature>
<dbReference type="GO" id="GO:0005886">
    <property type="term" value="C:plasma membrane"/>
    <property type="evidence" value="ECO:0007669"/>
    <property type="project" value="UniProtKB-ARBA"/>
</dbReference>
<evidence type="ECO:0000313" key="13">
    <source>
        <dbReference type="EMBL" id="KAI9156674.1"/>
    </source>
</evidence>
<dbReference type="GO" id="GO:0005524">
    <property type="term" value="F:ATP binding"/>
    <property type="evidence" value="ECO:0007669"/>
    <property type="project" value="UniProtKB-KW"/>
</dbReference>
<dbReference type="InterPro" id="IPR027417">
    <property type="entry name" value="P-loop_NTPase"/>
</dbReference>
<keyword evidence="7" id="KW-0067">ATP-binding</keyword>
<feature type="transmembrane region" description="Helical" evidence="11">
    <location>
        <begin position="617"/>
        <end position="638"/>
    </location>
</feature>
<dbReference type="EMBL" id="JAJSOW010000107">
    <property type="protein sequence ID" value="KAI9156674.1"/>
    <property type="molecule type" value="Genomic_DNA"/>
</dbReference>
<dbReference type="InterPro" id="IPR034003">
    <property type="entry name" value="ABCG_PDR_2"/>
</dbReference>
<organism evidence="13 14">
    <name type="scientific">Acer negundo</name>
    <name type="common">Box elder</name>
    <dbReference type="NCBI Taxonomy" id="4023"/>
    <lineage>
        <taxon>Eukaryota</taxon>
        <taxon>Viridiplantae</taxon>
        <taxon>Streptophyta</taxon>
        <taxon>Embryophyta</taxon>
        <taxon>Tracheophyta</taxon>
        <taxon>Spermatophyta</taxon>
        <taxon>Magnoliopsida</taxon>
        <taxon>eudicotyledons</taxon>
        <taxon>Gunneridae</taxon>
        <taxon>Pentapetalae</taxon>
        <taxon>rosids</taxon>
        <taxon>malvids</taxon>
        <taxon>Sapindales</taxon>
        <taxon>Sapindaceae</taxon>
        <taxon>Hippocastanoideae</taxon>
        <taxon>Acereae</taxon>
        <taxon>Acer</taxon>
    </lineage>
</organism>
<feature type="transmembrane region" description="Helical" evidence="11">
    <location>
        <begin position="1273"/>
        <end position="1295"/>
    </location>
</feature>
<evidence type="ECO:0000256" key="9">
    <source>
        <dbReference type="ARBA" id="ARBA00023136"/>
    </source>
</evidence>
<feature type="transmembrane region" description="Helical" evidence="11">
    <location>
        <begin position="510"/>
        <end position="532"/>
    </location>
</feature>
<comment type="subcellular location">
    <subcellularLocation>
        <location evidence="1">Membrane</location>
        <topology evidence="1">Multi-pass membrane protein</topology>
    </subcellularLocation>
</comment>
<dbReference type="Gene3D" id="3.40.50.300">
    <property type="entry name" value="P-loop containing nucleotide triphosphate hydrolases"/>
    <property type="match status" value="2"/>
</dbReference>
<evidence type="ECO:0000256" key="10">
    <source>
        <dbReference type="SAM" id="MobiDB-lite"/>
    </source>
</evidence>
<dbReference type="InterPro" id="IPR013581">
    <property type="entry name" value="PDR_assoc"/>
</dbReference>
<dbReference type="FunFam" id="3.40.50.300:FF:000157">
    <property type="entry name" value="ABC transporter G family member 34"/>
    <property type="match status" value="1"/>
</dbReference>
<evidence type="ECO:0000256" key="7">
    <source>
        <dbReference type="ARBA" id="ARBA00022840"/>
    </source>
</evidence>
<evidence type="ECO:0000259" key="12">
    <source>
        <dbReference type="PROSITE" id="PS50893"/>
    </source>
</evidence>
<reference evidence="13" key="1">
    <citation type="journal article" date="2022" name="Plant J.">
        <title>Strategies of tolerance reflected in two North American maple genomes.</title>
        <authorList>
            <person name="McEvoy S.L."/>
            <person name="Sezen U.U."/>
            <person name="Trouern-Trend A."/>
            <person name="McMahon S.M."/>
            <person name="Schaberg P.G."/>
            <person name="Yang J."/>
            <person name="Wegrzyn J.L."/>
            <person name="Swenson N.G."/>
        </authorList>
    </citation>
    <scope>NUCLEOTIDE SEQUENCE</scope>
    <source>
        <strain evidence="13">91603</strain>
    </source>
</reference>
<feature type="transmembrane region" description="Helical" evidence="11">
    <location>
        <begin position="586"/>
        <end position="605"/>
    </location>
</feature>
<keyword evidence="4 11" id="KW-0812">Transmembrane</keyword>
<dbReference type="Pfam" id="PF08370">
    <property type="entry name" value="PDR_assoc"/>
    <property type="match status" value="1"/>
</dbReference>
<feature type="transmembrane region" description="Helical" evidence="11">
    <location>
        <begin position="552"/>
        <end position="574"/>
    </location>
</feature>
<dbReference type="Proteomes" id="UP001064489">
    <property type="component" value="Chromosome 12"/>
</dbReference>
<keyword evidence="5" id="KW-0677">Repeat</keyword>
<feature type="region of interest" description="Disordered" evidence="10">
    <location>
        <begin position="42"/>
        <end position="61"/>
    </location>
</feature>
<feature type="domain" description="ABC transporter" evidence="12">
    <location>
        <begin position="779"/>
        <end position="1032"/>
    </location>
</feature>
<protein>
    <recommendedName>
        <fullName evidence="12">ABC transporter domain-containing protein</fullName>
    </recommendedName>
</protein>
<feature type="transmembrane region" description="Helical" evidence="11">
    <location>
        <begin position="693"/>
        <end position="720"/>
    </location>
</feature>
<name>A0AAD5NG95_ACENE</name>
<keyword evidence="9 11" id="KW-0472">Membrane</keyword>
<gene>
    <name evidence="13" type="ORF">LWI28_010400</name>
</gene>
<dbReference type="PROSITE" id="PS50893">
    <property type="entry name" value="ABC_TRANSPORTER_2"/>
    <property type="match status" value="2"/>
</dbReference>
<feature type="transmembrane region" description="Helical" evidence="11">
    <location>
        <begin position="1192"/>
        <end position="1213"/>
    </location>
</feature>
<evidence type="ECO:0000256" key="4">
    <source>
        <dbReference type="ARBA" id="ARBA00022692"/>
    </source>
</evidence>